<comment type="subcellular location">
    <subcellularLocation>
        <location evidence="1">Membrane</location>
        <topology evidence="1">Multi-pass membrane protein</topology>
    </subcellularLocation>
</comment>
<feature type="compositionally biased region" description="Polar residues" evidence="11">
    <location>
        <begin position="1580"/>
        <end position="1590"/>
    </location>
</feature>
<evidence type="ECO:0000256" key="4">
    <source>
        <dbReference type="ARBA" id="ARBA00022989"/>
    </source>
</evidence>
<dbReference type="CDD" id="cd14477">
    <property type="entry name" value="SPX_XPR1_like"/>
    <property type="match status" value="1"/>
</dbReference>
<feature type="domain" description="EXS" evidence="14">
    <location>
        <begin position="439"/>
        <end position="643"/>
    </location>
</feature>
<keyword evidence="10" id="KW-0175">Coiled coil</keyword>
<dbReference type="GO" id="GO:0000822">
    <property type="term" value="F:inositol hexakisphosphate binding"/>
    <property type="evidence" value="ECO:0007669"/>
    <property type="project" value="TreeGrafter"/>
</dbReference>
<keyword evidence="3 12" id="KW-0812">Transmembrane</keyword>
<feature type="transmembrane region" description="Helical" evidence="12">
    <location>
        <begin position="509"/>
        <end position="528"/>
    </location>
</feature>
<feature type="region of interest" description="Disordered" evidence="11">
    <location>
        <begin position="1268"/>
        <end position="1315"/>
    </location>
</feature>
<evidence type="ECO:0000256" key="2">
    <source>
        <dbReference type="ARBA" id="ARBA00009665"/>
    </source>
</evidence>
<keyword evidence="4 12" id="KW-1133">Transmembrane helix</keyword>
<feature type="domain" description="PDZ" evidence="13">
    <location>
        <begin position="1785"/>
        <end position="1846"/>
    </location>
</feature>
<evidence type="ECO:0000256" key="7">
    <source>
        <dbReference type="ARBA" id="ARBA00035271"/>
    </source>
</evidence>
<feature type="compositionally biased region" description="Polar residues" evidence="11">
    <location>
        <begin position="1429"/>
        <end position="1444"/>
    </location>
</feature>
<proteinExistence type="inferred from homology"/>
<dbReference type="Pfam" id="PF00595">
    <property type="entry name" value="PDZ"/>
    <property type="match status" value="1"/>
</dbReference>
<sequence>MKFAEHLSAHITPEWRKQYIQYEAFKDMLYSAQDQAPSVEVTDEDTVKRYFAKFEEKFFQTCEKELAKINTFYSEKLAEAQRRFATLQNELQSSLDAQKESTGVTTLRQRRKPVFHLSHEERVQHRNIKDLKLAFSEFYLSLILLQNYQNLNFTGFRKILKKHDKILETSRGADWRVAHVEVAPFYTCKKINQLISETEAVVTNELEDGDRQKAMKRLRVPPLGAAQPAPAWTTFRVGLFCGIFIVLNITLVLAAIFKLETGRNIWPLIRIYRGGFLLIEFLFLLGINTYGWRQAGVNHVLIFELNPRSNLSHQHLFEIAGFLGILWCLSLLACFFAPISVIPTYVYPLALYGFMVFFLINPTKTFYYKSRFWLLKLLFRVFTAPFHKVGFADFWLADQLNSLSVILMDLEYMICFYSFELKWEDSEGLLPKDSQEPEICHKYSYGVRAVVQCIPAWLRFIQCLRRYRDTKRAFPHLINAGKYSTTFFTVTFAALYSTHKEQRHSDTMVFFYLWIVFCVISSCYTLIWDLKMDWGLFDKNAGENTFLREEIVYPQKAYYYSAIIEDVILRFAWTIQISITSMTSLPHSGDIIATVFAPLEVFRRFVWNFFRLENEHLNNCGEFRAVRDISVAPLNADDQTLLEQMMDQEDGVRNRQKNRPWKYSQSGSIPTMETQEVVGAGQAVGLRALSVFSSREHQIGSRMASSVEATSAVERSGPEPQPENGHLPRPWPCPREDGTPSPKAAQPPGAQGIQLQGPSVLESKVRALKERMTAGRQGAGPGLTSHQRPALKKPKARRVKAGGTKPPSEGPSAPEAVVVHHTQNPNDRRLDCSVTEEEPARNGDPRPPRSPAPGLKCRNRRNPWPPEAVWTQSEYDRALLPGPSSLQEVPIHKVTPGQPGGSHPCNKTVHVLTLRKGRSHPRQDGLGTQGDLDSLSPTSEENFVPRPALLEELWKTRDLGALGTEGSTLSLSDRVERNRLLLQEMLSVGGQGPSKVGVPGWTSCWDRAVPERLAGDVDWDSGISLQDSDQSRTFGPKPEPVLSPRHEETKHLLQRARMKARTRPVRASHDIVPTLALCSRDGRKSPTLDPRMTIACRDNLQNGNTSDSSSGESSSGQWPKRGASPSHVRFEDESARDAESRYLERLQQRQRQVLSTADQGPLRSKPDLADYIQGGCRRRDAGAGALHPLLGGLQPGGLSAPPPARGSGRRCRACGHCIASDPRVLREREPACGREGAAAQPLSSRGLSAQLRLLSAAEPRLHTEWIRETHIGDQAVPEETDSALDSTDTSDSCRTDSEEAGTSQPSRARLRACRPRGGHRWLRKAEMEPPRSPQASHDLPGLELLEVSDEVTEGAGQTTAGALLPREDAFSKPPVQDLKRAFPGSPWQPAPGLENNWVHPGDFRTAYSIASPMKLGSSGPGRQGPVIESQESLGTDCPQQSSAEPSAHHQVRQLSASLCPDGWVPTPPSSKKTASPVSHRKAALAGLRRLGNQGEPMDSPLPASRSAVPRTGELTPPQPQLHSPHSRHPLWALSTNNCNSSAPQGLQEPWGGAILAGETGARSQEPAARLEDRRDAAVGTISSVGISFSPASEEPKSSQEAERGLRRTEPSSVGRVSSRASSGVNEGPSPPSAATSDKNKKSSGGIASALGLKKFFSALSQGTRPKMGKSRSYSMEQLQPAAPSPASHTGTPKVKRAPSLQSLHLVSPSRQHRKATSFQNLHSLLSGKADRSNLYLVGEPGDHSAADRPGKAPARRALSVEDVSAPGPARAVGRLVEVFPDGTSQLQLQRPPEGTFGFNVASGNGRRDSGFYVQEMADESTAKLYSGLLGVGDEILEVNGAKVAGLGLAHNNGLARETAARHP</sequence>
<feature type="region of interest" description="Disordered" evidence="11">
    <location>
        <begin position="1149"/>
        <end position="1168"/>
    </location>
</feature>
<evidence type="ECO:0000256" key="1">
    <source>
        <dbReference type="ARBA" id="ARBA00004141"/>
    </source>
</evidence>
<feature type="region of interest" description="Disordered" evidence="11">
    <location>
        <begin position="1414"/>
        <end position="1645"/>
    </location>
</feature>
<feature type="coiled-coil region" evidence="10">
    <location>
        <begin position="70"/>
        <end position="97"/>
    </location>
</feature>
<evidence type="ECO:0000256" key="6">
    <source>
        <dbReference type="ARBA" id="ARBA00035090"/>
    </source>
</evidence>
<feature type="compositionally biased region" description="Low complexity" evidence="11">
    <location>
        <begin position="1106"/>
        <end position="1116"/>
    </location>
</feature>
<evidence type="ECO:0000256" key="5">
    <source>
        <dbReference type="ARBA" id="ARBA00023136"/>
    </source>
</evidence>
<feature type="region of interest" description="Disordered" evidence="11">
    <location>
        <begin position="916"/>
        <end position="940"/>
    </location>
</feature>
<protein>
    <recommendedName>
        <fullName evidence="7">Solute carrier family 53 member 1</fullName>
    </recommendedName>
    <alternativeName>
        <fullName evidence="8">Phosphate exporter SLC53A1</fullName>
    </alternativeName>
</protein>
<evidence type="ECO:0000259" key="14">
    <source>
        <dbReference type="PROSITE" id="PS51380"/>
    </source>
</evidence>
<dbReference type="Pfam" id="PF03124">
    <property type="entry name" value="EXS"/>
    <property type="match status" value="1"/>
</dbReference>
<feature type="domain" description="SPX" evidence="15">
    <location>
        <begin position="1"/>
        <end position="177"/>
    </location>
</feature>
<reference evidence="16 17" key="1">
    <citation type="submission" date="2020-12" db="EMBL/GenBank/DDBJ databases">
        <title>De novo assembly of Tibetan sheep genome.</title>
        <authorList>
            <person name="Li X."/>
        </authorList>
    </citation>
    <scope>NUCLEOTIDE SEQUENCE [LARGE SCALE GENOMIC DNA]</scope>
    <source>
        <tissue evidence="16">Heart</tissue>
    </source>
</reference>
<feature type="transmembrane region" description="Helical" evidence="12">
    <location>
        <begin position="271"/>
        <end position="292"/>
    </location>
</feature>
<dbReference type="PROSITE" id="PS51380">
    <property type="entry name" value="EXS"/>
    <property type="match status" value="1"/>
</dbReference>
<dbReference type="InterPro" id="IPR032756">
    <property type="entry name" value="DUF4685"/>
</dbReference>
<feature type="region of interest" description="Disordered" evidence="11">
    <location>
        <begin position="1098"/>
        <end position="1136"/>
    </location>
</feature>
<dbReference type="GO" id="GO:0005886">
    <property type="term" value="C:plasma membrane"/>
    <property type="evidence" value="ECO:0007669"/>
    <property type="project" value="TreeGrafter"/>
</dbReference>
<comment type="catalytic activity">
    <reaction evidence="6">
        <text>phosphate(in) = phosphate(out)</text>
        <dbReference type="Rhea" id="RHEA:32823"/>
        <dbReference type="ChEBI" id="CHEBI:43474"/>
    </reaction>
    <physiologicalReaction direction="left-to-right" evidence="6">
        <dbReference type="Rhea" id="RHEA:32824"/>
    </physiologicalReaction>
</comment>
<dbReference type="PANTHER" id="PTHR10783">
    <property type="entry name" value="XENOTROPIC AND POLYTROPIC RETROVIRUS RECEPTOR 1-RELATED"/>
    <property type="match status" value="1"/>
</dbReference>
<feature type="region of interest" description="Disordered" evidence="11">
    <location>
        <begin position="697"/>
        <end position="863"/>
    </location>
</feature>
<evidence type="ECO:0000256" key="12">
    <source>
        <dbReference type="SAM" id="Phobius"/>
    </source>
</evidence>
<dbReference type="EMBL" id="JAEMGP010000012">
    <property type="protein sequence ID" value="KAG5202531.1"/>
    <property type="molecule type" value="Genomic_DNA"/>
</dbReference>
<dbReference type="Proteomes" id="UP000664991">
    <property type="component" value="Unassembled WGS sequence"/>
</dbReference>
<feature type="compositionally biased region" description="Basic and acidic residues" evidence="11">
    <location>
        <begin position="763"/>
        <end position="773"/>
    </location>
</feature>
<evidence type="ECO:0000313" key="16">
    <source>
        <dbReference type="EMBL" id="KAG5202531.1"/>
    </source>
</evidence>
<evidence type="ECO:0000313" key="17">
    <source>
        <dbReference type="Proteomes" id="UP000664991"/>
    </source>
</evidence>
<dbReference type="InterPro" id="IPR036034">
    <property type="entry name" value="PDZ_sf"/>
</dbReference>
<feature type="compositionally biased region" description="Polar residues" evidence="11">
    <location>
        <begin position="1023"/>
        <end position="1033"/>
    </location>
</feature>
<keyword evidence="5 12" id="KW-0472">Membrane</keyword>
<dbReference type="Pfam" id="PF03105">
    <property type="entry name" value="SPX"/>
    <property type="match status" value="3"/>
</dbReference>
<dbReference type="GO" id="GO:0005794">
    <property type="term" value="C:Golgi apparatus"/>
    <property type="evidence" value="ECO:0007669"/>
    <property type="project" value="TreeGrafter"/>
</dbReference>
<dbReference type="InterPro" id="IPR004331">
    <property type="entry name" value="SPX_dom"/>
</dbReference>
<feature type="region of interest" description="Disordered" evidence="11">
    <location>
        <begin position="1661"/>
        <end position="1696"/>
    </location>
</feature>
<dbReference type="FunFam" id="2.30.42.10:FF:000215">
    <property type="entry name" value="uncharacterized protein KIAA1614 homolog"/>
    <property type="match status" value="1"/>
</dbReference>
<dbReference type="SUPFAM" id="SSF50156">
    <property type="entry name" value="PDZ domain-like"/>
    <property type="match status" value="1"/>
</dbReference>
<feature type="transmembrane region" description="Helical" evidence="12">
    <location>
        <begin position="316"/>
        <end position="339"/>
    </location>
</feature>
<evidence type="ECO:0000259" key="15">
    <source>
        <dbReference type="PROSITE" id="PS51382"/>
    </source>
</evidence>
<feature type="compositionally biased region" description="Low complexity" evidence="11">
    <location>
        <begin position="1611"/>
        <end position="1624"/>
    </location>
</feature>
<dbReference type="Pfam" id="PF15737">
    <property type="entry name" value="DUF4685"/>
    <property type="match status" value="1"/>
</dbReference>
<organism evidence="16 17">
    <name type="scientific">Ovis aries</name>
    <name type="common">Sheep</name>
    <dbReference type="NCBI Taxonomy" id="9940"/>
    <lineage>
        <taxon>Eukaryota</taxon>
        <taxon>Metazoa</taxon>
        <taxon>Chordata</taxon>
        <taxon>Craniata</taxon>
        <taxon>Vertebrata</taxon>
        <taxon>Euteleostomi</taxon>
        <taxon>Mammalia</taxon>
        <taxon>Eutheria</taxon>
        <taxon>Laurasiatheria</taxon>
        <taxon>Artiodactyla</taxon>
        <taxon>Ruminantia</taxon>
        <taxon>Pecora</taxon>
        <taxon>Bovidae</taxon>
        <taxon>Caprinae</taxon>
        <taxon>Ovis</taxon>
    </lineage>
</organism>
<comment type="function">
    <text evidence="9">Inorganic ion transporter that mediates phosphate ion export across plasma membrane. Plays a major role in phosphate homeostasis, preventing intracellular phosphate accumulation and possible calcium phosphate precipitation, ultimately preserving calcium signaling. Binds inositol hexakisphosphate (Ins6P) and similar inositol polyphosphates, such as 5-diphospho-inositol pentakisphosphate (5-InsP7), which are important intracellular signaling molecules involved in regulation of phosphate flux.</text>
</comment>
<comment type="caution">
    <text evidence="16">The sequence shown here is derived from an EMBL/GenBank/DDBJ whole genome shotgun (WGS) entry which is preliminary data.</text>
</comment>
<name>A0A836D0Y4_SHEEP</name>
<dbReference type="PROSITE" id="PS51382">
    <property type="entry name" value="SPX"/>
    <property type="match status" value="1"/>
</dbReference>
<dbReference type="GO" id="GO:0006817">
    <property type="term" value="P:phosphate ion transport"/>
    <property type="evidence" value="ECO:0007669"/>
    <property type="project" value="TreeGrafter"/>
</dbReference>
<evidence type="ECO:0000256" key="8">
    <source>
        <dbReference type="ARBA" id="ARBA00035512"/>
    </source>
</evidence>
<feature type="compositionally biased region" description="Basic and acidic residues" evidence="11">
    <location>
        <begin position="1593"/>
        <end position="1609"/>
    </location>
</feature>
<comment type="similarity">
    <text evidence="2">Belongs to the SYG1 (TC 2.A.94) family.</text>
</comment>
<dbReference type="PANTHER" id="PTHR10783:SF103">
    <property type="entry name" value="SOLUTE CARRIER FAMILY 53 MEMBER 1"/>
    <property type="match status" value="1"/>
</dbReference>
<accession>A0A836D0Y4</accession>
<feature type="compositionally biased region" description="Basic and acidic residues" evidence="11">
    <location>
        <begin position="838"/>
        <end position="847"/>
    </location>
</feature>
<evidence type="ECO:0000256" key="10">
    <source>
        <dbReference type="SAM" id="Coils"/>
    </source>
</evidence>
<feature type="compositionally biased region" description="Polar residues" evidence="11">
    <location>
        <begin position="1533"/>
        <end position="1544"/>
    </location>
</feature>
<evidence type="ECO:0000259" key="13">
    <source>
        <dbReference type="PROSITE" id="PS50106"/>
    </source>
</evidence>
<gene>
    <name evidence="16" type="ORF">JEQ12_003921</name>
</gene>
<feature type="region of interest" description="Disordered" evidence="11">
    <location>
        <begin position="1019"/>
        <end position="1048"/>
    </location>
</feature>
<feature type="transmembrane region" description="Helical" evidence="12">
    <location>
        <begin position="345"/>
        <end position="361"/>
    </location>
</feature>
<evidence type="ECO:0000256" key="11">
    <source>
        <dbReference type="SAM" id="MobiDB-lite"/>
    </source>
</evidence>
<evidence type="ECO:0000256" key="9">
    <source>
        <dbReference type="ARBA" id="ARBA00093379"/>
    </source>
</evidence>
<feature type="compositionally biased region" description="Basic residues" evidence="11">
    <location>
        <begin position="789"/>
        <end position="800"/>
    </location>
</feature>
<dbReference type="InterPro" id="IPR004342">
    <property type="entry name" value="EXS_C"/>
</dbReference>
<dbReference type="Gene3D" id="2.30.42.10">
    <property type="match status" value="1"/>
</dbReference>
<feature type="transmembrane region" description="Helical" evidence="12">
    <location>
        <begin position="237"/>
        <end position="259"/>
    </location>
</feature>
<evidence type="ECO:0000256" key="3">
    <source>
        <dbReference type="ARBA" id="ARBA00022692"/>
    </source>
</evidence>
<dbReference type="GO" id="GO:0016036">
    <property type="term" value="P:cellular response to phosphate starvation"/>
    <property type="evidence" value="ECO:0007669"/>
    <property type="project" value="TreeGrafter"/>
</dbReference>
<dbReference type="InterPro" id="IPR001478">
    <property type="entry name" value="PDZ"/>
</dbReference>
<dbReference type="PROSITE" id="PS50106">
    <property type="entry name" value="PDZ"/>
    <property type="match status" value="1"/>
</dbReference>